<dbReference type="EMBL" id="JAFJZO010000036">
    <property type="protein sequence ID" value="KAG5490294.1"/>
    <property type="molecule type" value="Genomic_DNA"/>
</dbReference>
<evidence type="ECO:0000256" key="9">
    <source>
        <dbReference type="ARBA" id="ARBA00022741"/>
    </source>
</evidence>
<evidence type="ECO:0000259" key="14">
    <source>
        <dbReference type="Pfam" id="PF20750"/>
    </source>
</evidence>
<dbReference type="GO" id="GO:0003723">
    <property type="term" value="F:RNA binding"/>
    <property type="evidence" value="ECO:0007669"/>
    <property type="project" value="InterPro"/>
</dbReference>
<dbReference type="Pfam" id="PF04928">
    <property type="entry name" value="PAP_central"/>
    <property type="match status" value="1"/>
</dbReference>
<evidence type="ECO:0000256" key="1">
    <source>
        <dbReference type="ARBA" id="ARBA00001936"/>
    </source>
</evidence>
<keyword evidence="12" id="KW-0539">Nucleus</keyword>
<sequence>MGRTAEATLVDKAFDSFDFTADTEASNALRRATDAFSMDKTGEVVTLVRQLLEKVLQSEAAVSIAWTRVYVFGSSGLCAAITGSDIDLIALCSASVNTNLFFQKFPRSAEGRLQDVVVVTSARVPLIKFSYNGVHVDLLFASVDMQTAPNTEELLSDDFLPRVSLPCRATVNGIRTILEIRRCLPLPLDVYSCVLRAVKYWAAQRQVYGNLYTFPNGVCLAIMVARACQYCPVKDCSVIFRFFFSLYAWWFVRGTRIDPISIIVPEGEKAAMARVPGMPSPWDPVWDANDLLPVLNPARPTVNAAHAVGRSGLQLFFKELLRAEQLCAQVPLPYSALWEPYTILDEYRFFAGVHITSEHQSLVACEDTINAWKGYVESKLRIFVYALECVAEVRPFPRPVVDEPPREVTRSGVAMHARSRAFFFGVRNGNKDVARSDVEAAFGEFEFAVMEGTTGKNPFECDRAVMLGPRLSFFSIYDPLTTDSPCQALYSACTAVMGSVV</sequence>
<evidence type="ECO:0000256" key="8">
    <source>
        <dbReference type="ARBA" id="ARBA00022723"/>
    </source>
</evidence>
<dbReference type="PANTHER" id="PTHR10682">
    <property type="entry name" value="POLY A POLYMERASE"/>
    <property type="match status" value="1"/>
</dbReference>
<organism evidence="15 16">
    <name type="scientific">Porcisia hertigi</name>
    <dbReference type="NCBI Taxonomy" id="2761500"/>
    <lineage>
        <taxon>Eukaryota</taxon>
        <taxon>Discoba</taxon>
        <taxon>Euglenozoa</taxon>
        <taxon>Kinetoplastea</taxon>
        <taxon>Metakinetoplastina</taxon>
        <taxon>Trypanosomatida</taxon>
        <taxon>Trypanosomatidae</taxon>
        <taxon>Leishmaniinae</taxon>
        <taxon>Porcisia</taxon>
    </lineage>
</organism>
<dbReference type="InterPro" id="IPR043519">
    <property type="entry name" value="NT_sf"/>
</dbReference>
<keyword evidence="7" id="KW-0808">Transferase</keyword>
<dbReference type="Pfam" id="PF20750">
    <property type="entry name" value="PAP_NTPase"/>
    <property type="match status" value="1"/>
</dbReference>
<dbReference type="RefSeq" id="XP_067752622.1">
    <property type="nucleotide sequence ID" value="XM_067896465.1"/>
</dbReference>
<comment type="cofactor">
    <cofactor evidence="2">
        <name>Mg(2+)</name>
        <dbReference type="ChEBI" id="CHEBI:18420"/>
    </cofactor>
</comment>
<dbReference type="InterPro" id="IPR007012">
    <property type="entry name" value="PolA_pol_cen_dom"/>
</dbReference>
<dbReference type="GO" id="GO:0005524">
    <property type="term" value="F:ATP binding"/>
    <property type="evidence" value="ECO:0007669"/>
    <property type="project" value="UniProtKB-KW"/>
</dbReference>
<evidence type="ECO:0000256" key="11">
    <source>
        <dbReference type="ARBA" id="ARBA00022842"/>
    </source>
</evidence>
<dbReference type="OrthoDB" id="412748at2759"/>
<dbReference type="InterPro" id="IPR011068">
    <property type="entry name" value="NuclTrfase_I-like_C"/>
</dbReference>
<dbReference type="PANTHER" id="PTHR10682:SF10">
    <property type="entry name" value="POLYNUCLEOTIDE ADENYLYLTRANSFERASE"/>
    <property type="match status" value="1"/>
</dbReference>
<keyword evidence="16" id="KW-1185">Reference proteome</keyword>
<dbReference type="Gene3D" id="3.30.460.10">
    <property type="entry name" value="Beta Polymerase, domain 2"/>
    <property type="match status" value="1"/>
</dbReference>
<dbReference type="GO" id="GO:1990817">
    <property type="term" value="F:poly(A) RNA polymerase activity"/>
    <property type="evidence" value="ECO:0007669"/>
    <property type="project" value="UniProtKB-EC"/>
</dbReference>
<feature type="domain" description="Poly(A) polymerase nucleotidyltransferase" evidence="14">
    <location>
        <begin position="46"/>
        <end position="181"/>
    </location>
</feature>
<evidence type="ECO:0000256" key="5">
    <source>
        <dbReference type="ARBA" id="ARBA00012388"/>
    </source>
</evidence>
<dbReference type="Proteomes" id="UP000674318">
    <property type="component" value="Unassembled WGS sequence"/>
</dbReference>
<dbReference type="InterPro" id="IPR048840">
    <property type="entry name" value="PolA_pol_NTPase"/>
</dbReference>
<dbReference type="EC" id="2.7.7.19" evidence="5"/>
<dbReference type="SUPFAM" id="SSF81301">
    <property type="entry name" value="Nucleotidyltransferase"/>
    <property type="match status" value="1"/>
</dbReference>
<evidence type="ECO:0000256" key="12">
    <source>
        <dbReference type="ARBA" id="ARBA00023242"/>
    </source>
</evidence>
<reference evidence="15 16" key="1">
    <citation type="submission" date="2021-02" db="EMBL/GenBank/DDBJ databases">
        <title>Porcisia hertigi Genome sequencing and assembly.</title>
        <authorList>
            <person name="Almutairi H."/>
            <person name="Gatherer D."/>
        </authorList>
    </citation>
    <scope>NUCLEOTIDE SEQUENCE [LARGE SCALE GENOMIC DNA]</scope>
    <source>
        <strain evidence="15 16">C119</strain>
    </source>
</reference>
<dbReference type="GO" id="GO:0031123">
    <property type="term" value="P:RNA 3'-end processing"/>
    <property type="evidence" value="ECO:0007669"/>
    <property type="project" value="InterPro"/>
</dbReference>
<proteinExistence type="inferred from homology"/>
<protein>
    <recommendedName>
        <fullName evidence="5">polynucleotide adenylyltransferase</fullName>
        <ecNumber evidence="5">2.7.7.19</ecNumber>
    </recommendedName>
</protein>
<evidence type="ECO:0000256" key="3">
    <source>
        <dbReference type="ARBA" id="ARBA00004123"/>
    </source>
</evidence>
<evidence type="ECO:0000256" key="2">
    <source>
        <dbReference type="ARBA" id="ARBA00001946"/>
    </source>
</evidence>
<dbReference type="GO" id="GO:0006397">
    <property type="term" value="P:mRNA processing"/>
    <property type="evidence" value="ECO:0007669"/>
    <property type="project" value="UniProtKB-KW"/>
</dbReference>
<dbReference type="Gene3D" id="1.10.1410.10">
    <property type="match status" value="1"/>
</dbReference>
<evidence type="ECO:0000256" key="4">
    <source>
        <dbReference type="ARBA" id="ARBA00010912"/>
    </source>
</evidence>
<dbReference type="GO" id="GO:0046872">
    <property type="term" value="F:metal ion binding"/>
    <property type="evidence" value="ECO:0007669"/>
    <property type="project" value="UniProtKB-KW"/>
</dbReference>
<keyword evidence="11" id="KW-0460">Magnesium</keyword>
<keyword evidence="9" id="KW-0547">Nucleotide-binding</keyword>
<dbReference type="GeneID" id="94286542"/>
<accession>A0A836KX45</accession>
<dbReference type="CDD" id="cd05402">
    <property type="entry name" value="NT_PAP_TUTase"/>
    <property type="match status" value="1"/>
</dbReference>
<evidence type="ECO:0000256" key="10">
    <source>
        <dbReference type="ARBA" id="ARBA00022840"/>
    </source>
</evidence>
<dbReference type="KEGG" id="phet:94286542"/>
<comment type="cofactor">
    <cofactor evidence="1">
        <name>Mn(2+)</name>
        <dbReference type="ChEBI" id="CHEBI:29035"/>
    </cofactor>
</comment>
<gene>
    <name evidence="15" type="ORF">JKF63_00414</name>
</gene>
<evidence type="ECO:0000256" key="7">
    <source>
        <dbReference type="ARBA" id="ARBA00022679"/>
    </source>
</evidence>
<evidence type="ECO:0000259" key="13">
    <source>
        <dbReference type="Pfam" id="PF04928"/>
    </source>
</evidence>
<comment type="caution">
    <text evidence="15">The sequence shown here is derived from an EMBL/GenBank/DDBJ whole genome shotgun (WGS) entry which is preliminary data.</text>
</comment>
<evidence type="ECO:0000256" key="6">
    <source>
        <dbReference type="ARBA" id="ARBA00022664"/>
    </source>
</evidence>
<evidence type="ECO:0000313" key="15">
    <source>
        <dbReference type="EMBL" id="KAG5490294.1"/>
    </source>
</evidence>
<dbReference type="SUPFAM" id="SSF55003">
    <property type="entry name" value="PAP/Archaeal CCA-adding enzyme, C-terminal domain"/>
    <property type="match status" value="1"/>
</dbReference>
<dbReference type="GO" id="GO:0005634">
    <property type="term" value="C:nucleus"/>
    <property type="evidence" value="ECO:0007669"/>
    <property type="project" value="UniProtKB-SubCell"/>
</dbReference>
<name>A0A836KX45_9TRYP</name>
<keyword evidence="10" id="KW-0067">ATP-binding</keyword>
<dbReference type="Gene3D" id="3.30.70.590">
    <property type="entry name" value="Poly(A) polymerase predicted RNA binding domain"/>
    <property type="match status" value="1"/>
</dbReference>
<comment type="similarity">
    <text evidence="4">Belongs to the poly(A) polymerase family.</text>
</comment>
<keyword evidence="8" id="KW-0479">Metal-binding</keyword>
<comment type="subcellular location">
    <subcellularLocation>
        <location evidence="3">Nucleus</location>
    </subcellularLocation>
</comment>
<dbReference type="SUPFAM" id="SSF81631">
    <property type="entry name" value="PAP/OAS1 substrate-binding domain"/>
    <property type="match status" value="1"/>
</dbReference>
<dbReference type="AlphaFoldDB" id="A0A836KX45"/>
<evidence type="ECO:0000313" key="16">
    <source>
        <dbReference type="Proteomes" id="UP000674318"/>
    </source>
</evidence>
<keyword evidence="6" id="KW-0507">mRNA processing</keyword>
<feature type="domain" description="Poly(A) polymerase central" evidence="13">
    <location>
        <begin position="191"/>
        <end position="331"/>
    </location>
</feature>